<evidence type="ECO:0000313" key="3">
    <source>
        <dbReference type="EMBL" id="KAL0484639.1"/>
    </source>
</evidence>
<gene>
    <name evidence="3" type="ORF">AKO1_003462</name>
</gene>
<evidence type="ECO:0000313" key="4">
    <source>
        <dbReference type="Proteomes" id="UP001431209"/>
    </source>
</evidence>
<dbReference type="AlphaFoldDB" id="A0AAW2Z5P8"/>
<reference evidence="3 4" key="1">
    <citation type="submission" date="2024-03" db="EMBL/GenBank/DDBJ databases">
        <title>The Acrasis kona genome and developmental transcriptomes reveal deep origins of eukaryotic multicellular pathways.</title>
        <authorList>
            <person name="Sheikh S."/>
            <person name="Fu C.-J."/>
            <person name="Brown M.W."/>
            <person name="Baldauf S.L."/>
        </authorList>
    </citation>
    <scope>NUCLEOTIDE SEQUENCE [LARGE SCALE GENOMIC DNA]</scope>
    <source>
        <strain evidence="3 4">ATCC MYA-3509</strain>
    </source>
</reference>
<keyword evidence="1" id="KW-0175">Coiled coil</keyword>
<keyword evidence="4" id="KW-1185">Reference proteome</keyword>
<feature type="compositionally biased region" description="Polar residues" evidence="2">
    <location>
        <begin position="55"/>
        <end position="70"/>
    </location>
</feature>
<name>A0AAW2Z5P8_9EUKA</name>
<sequence length="256" mass="29338">MIQNEQIVNELKMNHEMDKVNLNQSINLLEQELNLMKGNQESIVKKYMSEIESLKSQQQNGQLSANSVTTPPRPLYRSSSVHSPKKKNSPVNHAPLQEQAIDMKNTLGIERDLGVNISEEIKRVIQDIKDTLDKFRGQVKDLTNKQIGEVTNYNSPPDAVFRTVRCVGLILDYQEHLLRNWEGCRRVLRNDLKVLVSKYDPTTVQDSEKFIFIKESLDGLDYNLCCQKGSTPTGVLFNFCVTTVQLREQSCQLRKL</sequence>
<protein>
    <submittedName>
        <fullName evidence="3">Uncharacterized protein</fullName>
    </submittedName>
</protein>
<comment type="caution">
    <text evidence="3">The sequence shown here is derived from an EMBL/GenBank/DDBJ whole genome shotgun (WGS) entry which is preliminary data.</text>
</comment>
<dbReference type="Gene3D" id="1.20.920.60">
    <property type="match status" value="1"/>
</dbReference>
<evidence type="ECO:0000256" key="2">
    <source>
        <dbReference type="SAM" id="MobiDB-lite"/>
    </source>
</evidence>
<proteinExistence type="predicted"/>
<dbReference type="PANTHER" id="PTHR46788">
    <property type="entry name" value="EF-HAND CALCIUM-BINDING DOMAIN-CONTAINING PROTEIN 5"/>
    <property type="match status" value="1"/>
</dbReference>
<accession>A0AAW2Z5P8</accession>
<dbReference type="EMBL" id="JAOPGA020001060">
    <property type="protein sequence ID" value="KAL0484639.1"/>
    <property type="molecule type" value="Genomic_DNA"/>
</dbReference>
<dbReference type="PANTHER" id="PTHR46788:SF1">
    <property type="entry name" value="EF-HAND CALCIUM-BINDING DOMAIN-CONTAINING PROTEIN 5"/>
    <property type="match status" value="1"/>
</dbReference>
<dbReference type="Proteomes" id="UP001431209">
    <property type="component" value="Unassembled WGS sequence"/>
</dbReference>
<feature type="coiled-coil region" evidence="1">
    <location>
        <begin position="12"/>
        <end position="39"/>
    </location>
</feature>
<evidence type="ECO:0000256" key="1">
    <source>
        <dbReference type="SAM" id="Coils"/>
    </source>
</evidence>
<organism evidence="3 4">
    <name type="scientific">Acrasis kona</name>
    <dbReference type="NCBI Taxonomy" id="1008807"/>
    <lineage>
        <taxon>Eukaryota</taxon>
        <taxon>Discoba</taxon>
        <taxon>Heterolobosea</taxon>
        <taxon>Tetramitia</taxon>
        <taxon>Eutetramitia</taxon>
        <taxon>Acrasidae</taxon>
        <taxon>Acrasis</taxon>
    </lineage>
</organism>
<feature type="region of interest" description="Disordered" evidence="2">
    <location>
        <begin position="55"/>
        <end position="97"/>
    </location>
</feature>
<feature type="non-terminal residue" evidence="3">
    <location>
        <position position="256"/>
    </location>
</feature>